<comment type="caution">
    <text evidence="2">The sequence shown here is derived from an EMBL/GenBank/DDBJ whole genome shotgun (WGS) entry which is preliminary data.</text>
</comment>
<protein>
    <recommendedName>
        <fullName evidence="4">Tetraspanin family protein</fullName>
    </recommendedName>
</protein>
<sequence length="213" mass="23929">MEKGCKCCLNFAKKCFVSQVTWTAALLVATSLTTFTAFIKIYGLSKVWKVIFVFSLIATIVSYIILVYSFYAARCGNKKHKLILGIILIIYGCIILFFAILFGAIRKTMIKRIDELFDSSDYTQDEKQKIEKSFDCCGTSDCRFEHQDRENCSIKVGDFTRKISNGGTASSIILVLLLWIAAAFCLIDAKACCKEEKDGSLLKSDLEQPIIEN</sequence>
<evidence type="ECO:0000256" key="1">
    <source>
        <dbReference type="SAM" id="Phobius"/>
    </source>
</evidence>
<evidence type="ECO:0008006" key="4">
    <source>
        <dbReference type="Google" id="ProtNLM"/>
    </source>
</evidence>
<proteinExistence type="predicted"/>
<keyword evidence="1" id="KW-0472">Membrane</keyword>
<feature type="transmembrane region" description="Helical" evidence="1">
    <location>
        <begin position="168"/>
        <end position="187"/>
    </location>
</feature>
<feature type="transmembrane region" description="Helical" evidence="1">
    <location>
        <begin position="50"/>
        <end position="71"/>
    </location>
</feature>
<dbReference type="EMBL" id="JAPFFF010000004">
    <property type="protein sequence ID" value="KAK8891492.1"/>
    <property type="molecule type" value="Genomic_DNA"/>
</dbReference>
<accession>A0ABR2KKS6</accession>
<organism evidence="2 3">
    <name type="scientific">Tritrichomonas musculus</name>
    <dbReference type="NCBI Taxonomy" id="1915356"/>
    <lineage>
        <taxon>Eukaryota</taxon>
        <taxon>Metamonada</taxon>
        <taxon>Parabasalia</taxon>
        <taxon>Tritrichomonadida</taxon>
        <taxon>Tritrichomonadidae</taxon>
        <taxon>Tritrichomonas</taxon>
    </lineage>
</organism>
<keyword evidence="1" id="KW-0812">Transmembrane</keyword>
<evidence type="ECO:0000313" key="3">
    <source>
        <dbReference type="Proteomes" id="UP001470230"/>
    </source>
</evidence>
<dbReference type="Proteomes" id="UP001470230">
    <property type="component" value="Unassembled WGS sequence"/>
</dbReference>
<reference evidence="2 3" key="1">
    <citation type="submission" date="2024-04" db="EMBL/GenBank/DDBJ databases">
        <title>Tritrichomonas musculus Genome.</title>
        <authorList>
            <person name="Alves-Ferreira E."/>
            <person name="Grigg M."/>
            <person name="Lorenzi H."/>
            <person name="Galac M."/>
        </authorList>
    </citation>
    <scope>NUCLEOTIDE SEQUENCE [LARGE SCALE GENOMIC DNA]</scope>
    <source>
        <strain evidence="2 3">EAF2021</strain>
    </source>
</reference>
<keyword evidence="1" id="KW-1133">Transmembrane helix</keyword>
<feature type="transmembrane region" description="Helical" evidence="1">
    <location>
        <begin position="20"/>
        <end position="44"/>
    </location>
</feature>
<gene>
    <name evidence="2" type="ORF">M9Y10_028702</name>
</gene>
<name>A0ABR2KKS6_9EUKA</name>
<evidence type="ECO:0000313" key="2">
    <source>
        <dbReference type="EMBL" id="KAK8891492.1"/>
    </source>
</evidence>
<keyword evidence="3" id="KW-1185">Reference proteome</keyword>
<feature type="transmembrane region" description="Helical" evidence="1">
    <location>
        <begin position="83"/>
        <end position="105"/>
    </location>
</feature>